<keyword evidence="8" id="KW-1003">Cell membrane</keyword>
<dbReference type="InterPro" id="IPR012347">
    <property type="entry name" value="Ferritin-like"/>
</dbReference>
<evidence type="ECO:0000256" key="8">
    <source>
        <dbReference type="HAMAP-Rule" id="MF_01658"/>
    </source>
</evidence>
<comment type="caution">
    <text evidence="10">The sequence shown here is derived from an EMBL/GenBank/DDBJ whole genome shotgun (WGS) entry which is preliminary data.</text>
</comment>
<keyword evidence="7 8" id="KW-0472">Membrane</keyword>
<evidence type="ECO:0000313" key="10">
    <source>
        <dbReference type="EMBL" id="GGZ30369.1"/>
    </source>
</evidence>
<dbReference type="PANTHER" id="PTHR11237:SF4">
    <property type="entry name" value="5-DEMETHOXYUBIQUINONE HYDROXYLASE, MITOCHONDRIAL"/>
    <property type="match status" value="1"/>
</dbReference>
<dbReference type="PANTHER" id="PTHR11237">
    <property type="entry name" value="COENZYME Q10 BIOSYNTHESIS PROTEIN 7"/>
    <property type="match status" value="1"/>
</dbReference>
<dbReference type="HAMAP" id="MF_01658">
    <property type="entry name" value="COQ7"/>
    <property type="match status" value="1"/>
</dbReference>
<dbReference type="GO" id="GO:0006744">
    <property type="term" value="P:ubiquinone biosynthetic process"/>
    <property type="evidence" value="ECO:0007669"/>
    <property type="project" value="UniProtKB-UniRule"/>
</dbReference>
<comment type="function">
    <text evidence="8">Catalyzes the hydroxylation of 2-nonaprenyl-3-methyl-6-methoxy-1,4-benzoquinol during ubiquinone biosynthesis.</text>
</comment>
<feature type="binding site" evidence="8">
    <location>
        <position position="45"/>
    </location>
    <ligand>
        <name>Fe cation</name>
        <dbReference type="ChEBI" id="CHEBI:24875"/>
        <label>1</label>
    </ligand>
</feature>
<evidence type="ECO:0000256" key="1">
    <source>
        <dbReference type="ARBA" id="ARBA00004749"/>
    </source>
</evidence>
<dbReference type="InterPro" id="IPR009078">
    <property type="entry name" value="Ferritin-like_SF"/>
</dbReference>
<dbReference type="SUPFAM" id="SSF47240">
    <property type="entry name" value="Ferritin-like"/>
    <property type="match status" value="1"/>
</dbReference>
<evidence type="ECO:0000256" key="9">
    <source>
        <dbReference type="SAM" id="MobiDB-lite"/>
    </source>
</evidence>
<dbReference type="GO" id="GO:0008682">
    <property type="term" value="F:3-demethoxyubiquinol 3-hydroxylase activity"/>
    <property type="evidence" value="ECO:0007669"/>
    <property type="project" value="UniProtKB-EC"/>
</dbReference>
<accession>A0A918US46</accession>
<dbReference type="GO" id="GO:0046872">
    <property type="term" value="F:metal ion binding"/>
    <property type="evidence" value="ECO:0007669"/>
    <property type="project" value="UniProtKB-KW"/>
</dbReference>
<evidence type="ECO:0000256" key="5">
    <source>
        <dbReference type="ARBA" id="ARBA00023004"/>
    </source>
</evidence>
<keyword evidence="5 8" id="KW-0408">Iron</keyword>
<dbReference type="EMBL" id="BMZB01000001">
    <property type="protein sequence ID" value="GGZ30369.1"/>
    <property type="molecule type" value="Genomic_DNA"/>
</dbReference>
<gene>
    <name evidence="8 10" type="primary">coq7</name>
    <name evidence="10" type="ORF">GCM10011273_15780</name>
</gene>
<feature type="binding site" evidence="8">
    <location>
        <position position="165"/>
    </location>
    <ligand>
        <name>Fe cation</name>
        <dbReference type="ChEBI" id="CHEBI:24875"/>
        <label>2</label>
    </ligand>
</feature>
<feature type="binding site" evidence="8">
    <location>
        <position position="162"/>
    </location>
    <ligand>
        <name>Fe cation</name>
        <dbReference type="ChEBI" id="CHEBI:24875"/>
        <label>1</label>
    </ligand>
</feature>
<evidence type="ECO:0000256" key="7">
    <source>
        <dbReference type="ARBA" id="ARBA00023136"/>
    </source>
</evidence>
<reference evidence="10" key="1">
    <citation type="journal article" date="2014" name="Int. J. Syst. Evol. Microbiol.">
        <title>Complete genome sequence of Corynebacterium casei LMG S-19264T (=DSM 44701T), isolated from a smear-ripened cheese.</title>
        <authorList>
            <consortium name="US DOE Joint Genome Institute (JGI-PGF)"/>
            <person name="Walter F."/>
            <person name="Albersmeier A."/>
            <person name="Kalinowski J."/>
            <person name="Ruckert C."/>
        </authorList>
    </citation>
    <scope>NUCLEOTIDE SEQUENCE</scope>
    <source>
        <strain evidence="10">KCTC 32296</strain>
    </source>
</reference>
<keyword evidence="4 8" id="KW-0560">Oxidoreductase</keyword>
<keyword evidence="6 8" id="KW-0503">Monooxygenase</keyword>
<feature type="compositionally biased region" description="Acidic residues" evidence="9">
    <location>
        <begin position="1"/>
        <end position="11"/>
    </location>
</feature>
<feature type="binding site" evidence="8">
    <location>
        <position position="78"/>
    </location>
    <ligand>
        <name>Fe cation</name>
        <dbReference type="ChEBI" id="CHEBI:24875"/>
        <label>2</label>
    </ligand>
</feature>
<feature type="region of interest" description="Disordered" evidence="9">
    <location>
        <begin position="1"/>
        <end position="28"/>
    </location>
</feature>
<feature type="binding site" evidence="8">
    <location>
        <position position="81"/>
    </location>
    <ligand>
        <name>Fe cation</name>
        <dbReference type="ChEBI" id="CHEBI:24875"/>
        <label>1</label>
    </ligand>
</feature>
<keyword evidence="11" id="KW-1185">Reference proteome</keyword>
<feature type="binding site" evidence="8">
    <location>
        <position position="162"/>
    </location>
    <ligand>
        <name>Fe cation</name>
        <dbReference type="ChEBI" id="CHEBI:24875"/>
        <label>2</label>
    </ligand>
</feature>
<dbReference type="Proteomes" id="UP000662572">
    <property type="component" value="Unassembled WGS sequence"/>
</dbReference>
<dbReference type="AlphaFoldDB" id="A0A918US46"/>
<keyword evidence="3 8" id="KW-0479">Metal-binding</keyword>
<feature type="binding site" evidence="8">
    <location>
        <position position="130"/>
    </location>
    <ligand>
        <name>Fe cation</name>
        <dbReference type="ChEBI" id="CHEBI:24875"/>
        <label>2</label>
    </ligand>
</feature>
<dbReference type="CDD" id="cd01042">
    <property type="entry name" value="DMQH"/>
    <property type="match status" value="1"/>
</dbReference>
<comment type="cofactor">
    <cofactor evidence="8">
        <name>Fe cation</name>
        <dbReference type="ChEBI" id="CHEBI:24875"/>
    </cofactor>
    <text evidence="8">Binds 2 iron ions per subunit.</text>
</comment>
<evidence type="ECO:0000256" key="4">
    <source>
        <dbReference type="ARBA" id="ARBA00023002"/>
    </source>
</evidence>
<evidence type="ECO:0000256" key="2">
    <source>
        <dbReference type="ARBA" id="ARBA00022688"/>
    </source>
</evidence>
<dbReference type="Gene3D" id="1.20.1260.10">
    <property type="match status" value="1"/>
</dbReference>
<organism evidence="10 11">
    <name type="scientific">Asticcacaulis endophyticus</name>
    <dbReference type="NCBI Taxonomy" id="1395890"/>
    <lineage>
        <taxon>Bacteria</taxon>
        <taxon>Pseudomonadati</taxon>
        <taxon>Pseudomonadota</taxon>
        <taxon>Alphaproteobacteria</taxon>
        <taxon>Caulobacterales</taxon>
        <taxon>Caulobacteraceae</taxon>
        <taxon>Asticcacaulis</taxon>
    </lineage>
</organism>
<feature type="binding site" evidence="8">
    <location>
        <position position="78"/>
    </location>
    <ligand>
        <name>Fe cation</name>
        <dbReference type="ChEBI" id="CHEBI:24875"/>
        <label>1</label>
    </ligand>
</feature>
<comment type="pathway">
    <text evidence="1 8">Cofactor biosynthesis; ubiquinone biosynthesis.</text>
</comment>
<evidence type="ECO:0000256" key="3">
    <source>
        <dbReference type="ARBA" id="ARBA00022723"/>
    </source>
</evidence>
<dbReference type="InterPro" id="IPR011566">
    <property type="entry name" value="Ubq_synth_Coq7"/>
</dbReference>
<evidence type="ECO:0000313" key="11">
    <source>
        <dbReference type="Proteomes" id="UP000662572"/>
    </source>
</evidence>
<comment type="subcellular location">
    <subcellularLocation>
        <location evidence="8">Cell membrane</location>
        <topology evidence="8">Peripheral membrane protein</topology>
    </subcellularLocation>
</comment>
<sequence>MSDDILVEEIPEAVTPTPSGVPPRPGKGAARHRLEEILRVDHAGELAAVHIYRAQSMVFSATPERALSNDLKRMEFEEQVHLDRFNALMREHDVRPTVMTPVWRLAAMGLGVGTALLGPKAAHACTEAVESVIEKHYAEQIEDLKDREPDLAAELMKFRDDEIGHKDHAVSAGAHQAPAYPLLSAVVQAGCRLAIKISEKI</sequence>
<comment type="catalytic activity">
    <reaction evidence="8">
        <text>a 5-methoxy-2-methyl-3-(all-trans-polyprenyl)benzene-1,4-diol + AH2 + O2 = a 3-demethylubiquinol + A + H2O</text>
        <dbReference type="Rhea" id="RHEA:50908"/>
        <dbReference type="Rhea" id="RHEA-COMP:10859"/>
        <dbReference type="Rhea" id="RHEA-COMP:10914"/>
        <dbReference type="ChEBI" id="CHEBI:13193"/>
        <dbReference type="ChEBI" id="CHEBI:15377"/>
        <dbReference type="ChEBI" id="CHEBI:15379"/>
        <dbReference type="ChEBI" id="CHEBI:17499"/>
        <dbReference type="ChEBI" id="CHEBI:84167"/>
        <dbReference type="ChEBI" id="CHEBI:84422"/>
        <dbReference type="EC" id="1.14.99.60"/>
    </reaction>
</comment>
<dbReference type="RefSeq" id="WP_189485813.1">
    <property type="nucleotide sequence ID" value="NZ_BMZB01000001.1"/>
</dbReference>
<name>A0A918US46_9CAUL</name>
<protein>
    <recommendedName>
        <fullName evidence="8">3-demethoxyubiquinol 3-hydroxylase</fullName>
        <shortName evidence="8">DMQ hydroxylase</shortName>
        <ecNumber evidence="8">1.14.99.60</ecNumber>
    </recommendedName>
    <alternativeName>
        <fullName evidence="8">2-nonaprenyl-3-methyl-6-methoxy-1,4-benzoquinol hydroxylase</fullName>
    </alternativeName>
</protein>
<dbReference type="Pfam" id="PF03232">
    <property type="entry name" value="COQ7"/>
    <property type="match status" value="1"/>
</dbReference>
<reference evidence="10" key="2">
    <citation type="submission" date="2020-09" db="EMBL/GenBank/DDBJ databases">
        <authorList>
            <person name="Sun Q."/>
            <person name="Kim S."/>
        </authorList>
    </citation>
    <scope>NUCLEOTIDE SEQUENCE</scope>
    <source>
        <strain evidence="10">KCTC 32296</strain>
    </source>
</reference>
<proteinExistence type="inferred from homology"/>
<comment type="similarity">
    <text evidence="8">Belongs to the COQ7 family.</text>
</comment>
<dbReference type="EC" id="1.14.99.60" evidence="8"/>
<keyword evidence="2 8" id="KW-0831">Ubiquinone biosynthesis</keyword>
<dbReference type="GO" id="GO:0005886">
    <property type="term" value="C:plasma membrane"/>
    <property type="evidence" value="ECO:0007669"/>
    <property type="project" value="UniProtKB-SubCell"/>
</dbReference>
<evidence type="ECO:0000256" key="6">
    <source>
        <dbReference type="ARBA" id="ARBA00023033"/>
    </source>
</evidence>